<dbReference type="Proteomes" id="UP000247409">
    <property type="component" value="Unassembled WGS sequence"/>
</dbReference>
<accession>A0A2V3J351</accession>
<organism evidence="2 3">
    <name type="scientific">Gracilariopsis chorda</name>
    <dbReference type="NCBI Taxonomy" id="448386"/>
    <lineage>
        <taxon>Eukaryota</taxon>
        <taxon>Rhodophyta</taxon>
        <taxon>Florideophyceae</taxon>
        <taxon>Rhodymeniophycidae</taxon>
        <taxon>Gracilariales</taxon>
        <taxon>Gracilariaceae</taxon>
        <taxon>Gracilariopsis</taxon>
    </lineage>
</organism>
<feature type="transmembrane region" description="Helical" evidence="1">
    <location>
        <begin position="120"/>
        <end position="145"/>
    </location>
</feature>
<reference evidence="2 3" key="1">
    <citation type="journal article" date="2018" name="Mol. Biol. Evol.">
        <title>Analysis of the draft genome of the red seaweed Gracilariopsis chorda provides insights into genome size evolution in Rhodophyta.</title>
        <authorList>
            <person name="Lee J."/>
            <person name="Yang E.C."/>
            <person name="Graf L."/>
            <person name="Yang J.H."/>
            <person name="Qiu H."/>
            <person name="Zel Zion U."/>
            <person name="Chan C.X."/>
            <person name="Stephens T.G."/>
            <person name="Weber A.P.M."/>
            <person name="Boo G.H."/>
            <person name="Boo S.M."/>
            <person name="Kim K.M."/>
            <person name="Shin Y."/>
            <person name="Jung M."/>
            <person name="Lee S.J."/>
            <person name="Yim H.S."/>
            <person name="Lee J.H."/>
            <person name="Bhattacharya D."/>
            <person name="Yoon H.S."/>
        </authorList>
    </citation>
    <scope>NUCLEOTIDE SEQUENCE [LARGE SCALE GENOMIC DNA]</scope>
    <source>
        <strain evidence="2 3">SKKU-2015</strain>
        <tissue evidence="2">Whole body</tissue>
    </source>
</reference>
<evidence type="ECO:0000313" key="2">
    <source>
        <dbReference type="EMBL" id="PXF48815.1"/>
    </source>
</evidence>
<name>A0A2V3J351_9FLOR</name>
<keyword evidence="1" id="KW-0812">Transmembrane</keyword>
<comment type="caution">
    <text evidence="2">The sequence shown here is derived from an EMBL/GenBank/DDBJ whole genome shotgun (WGS) entry which is preliminary data.</text>
</comment>
<feature type="transmembrane region" description="Helical" evidence="1">
    <location>
        <begin position="94"/>
        <end position="114"/>
    </location>
</feature>
<feature type="transmembrane region" description="Helical" evidence="1">
    <location>
        <begin position="220"/>
        <end position="238"/>
    </location>
</feature>
<sequence length="294" mass="30230">MTALEHKQIHARYGVREQVALQVEFYLCVILAVRCIVTEHEVRAVRVAVLCAAIVAHVNGWRCKDSRLRRSVDTSGLAAGAVLPLSIGGMGQNYALIAAAGGAGTVALAGLGRVRMGGQMAVAGLMGVVAWWQGVGAGAMGVMSAVPILQAGLIRRLGVTFTAAEAGLVATGLAMSGLRACGKTESVEEGLLQAGLVGVVCGVAAVVECVRSRGGKGRRIVLAGMAVMAAYVKAWGVWRTEPVECSARRRATGRSRRRSSGCDAHVPAAGVRRAAVDGGRGGRVGRRGGALRAG</sequence>
<keyword evidence="1" id="KW-1133">Transmembrane helix</keyword>
<evidence type="ECO:0000313" key="3">
    <source>
        <dbReference type="Proteomes" id="UP000247409"/>
    </source>
</evidence>
<keyword evidence="3" id="KW-1185">Reference proteome</keyword>
<gene>
    <name evidence="2" type="ORF">BWQ96_01371</name>
</gene>
<protein>
    <submittedName>
        <fullName evidence="2">Uncharacterized protein</fullName>
    </submittedName>
</protein>
<feature type="transmembrane region" description="Helical" evidence="1">
    <location>
        <begin position="190"/>
        <end position="208"/>
    </location>
</feature>
<proteinExistence type="predicted"/>
<dbReference type="EMBL" id="NBIV01000011">
    <property type="protein sequence ID" value="PXF48815.1"/>
    <property type="molecule type" value="Genomic_DNA"/>
</dbReference>
<evidence type="ECO:0000256" key="1">
    <source>
        <dbReference type="SAM" id="Phobius"/>
    </source>
</evidence>
<dbReference type="AlphaFoldDB" id="A0A2V3J351"/>
<keyword evidence="1" id="KW-0472">Membrane</keyword>
<feature type="transmembrane region" description="Helical" evidence="1">
    <location>
        <begin position="157"/>
        <end position="178"/>
    </location>
</feature>